<dbReference type="InParanoid" id="A9V4J0"/>
<keyword evidence="2" id="KW-0732">Signal</keyword>
<feature type="chain" id="PRO_5002744657" evidence="2">
    <location>
        <begin position="21"/>
        <end position="409"/>
    </location>
</feature>
<protein>
    <submittedName>
        <fullName evidence="3">Uncharacterized protein</fullName>
    </submittedName>
</protein>
<proteinExistence type="predicted"/>
<sequence length="409" mass="45402">MAGWMRISVLLALSLTFAVANHGLIPTEDPEAWVQKAMTALGVVTSSPLQSCIHTVLLRLHDSGAACHDLDEELKTRERVDDLCQQEANVYQRLMVEQSVTNLIDAANSSAMQLEVIQKEHDRMQVLTSELTTSIQTSQQHILNNQEYLRQQLDESTQQLDGKLSQSLQHNEKLLEDQQVALSNQQKLMDVSHSVASAVTEIIAERYLNQYVYMNADGTIDFDQQVHPQLQQDYLNACWTMRKLVMMIDLGILFFTAIYYRDPAHESQRLLGLVKSQNDAILQSVQAALANVVAPSTFGPAAVSPPTASIEDDEGEAADPTFQFYSDDEGEFDDDDSDDEGDADEDGSDESDWGSEEVSGKQIRHFLSVCPSLSFLCCVVAHLLTCTPDDDDELPLAATETGRSVLSWS</sequence>
<accession>A9V4J0</accession>
<dbReference type="RefSeq" id="XP_001747640.1">
    <property type="nucleotide sequence ID" value="XM_001747588.1"/>
</dbReference>
<dbReference type="AlphaFoldDB" id="A9V4J0"/>
<reference evidence="3 4" key="1">
    <citation type="journal article" date="2008" name="Nature">
        <title>The genome of the choanoflagellate Monosiga brevicollis and the origin of metazoans.</title>
        <authorList>
            <consortium name="JGI Sequencing"/>
            <person name="King N."/>
            <person name="Westbrook M.J."/>
            <person name="Young S.L."/>
            <person name="Kuo A."/>
            <person name="Abedin M."/>
            <person name="Chapman J."/>
            <person name="Fairclough S."/>
            <person name="Hellsten U."/>
            <person name="Isogai Y."/>
            <person name="Letunic I."/>
            <person name="Marr M."/>
            <person name="Pincus D."/>
            <person name="Putnam N."/>
            <person name="Rokas A."/>
            <person name="Wright K.J."/>
            <person name="Zuzow R."/>
            <person name="Dirks W."/>
            <person name="Good M."/>
            <person name="Goodstein D."/>
            <person name="Lemons D."/>
            <person name="Li W."/>
            <person name="Lyons J.B."/>
            <person name="Morris A."/>
            <person name="Nichols S."/>
            <person name="Richter D.J."/>
            <person name="Salamov A."/>
            <person name="Bork P."/>
            <person name="Lim W.A."/>
            <person name="Manning G."/>
            <person name="Miller W.T."/>
            <person name="McGinnis W."/>
            <person name="Shapiro H."/>
            <person name="Tjian R."/>
            <person name="Grigoriev I.V."/>
            <person name="Rokhsar D."/>
        </authorList>
    </citation>
    <scope>NUCLEOTIDE SEQUENCE [LARGE SCALE GENOMIC DNA]</scope>
    <source>
        <strain evidence="4">MX1 / ATCC 50154</strain>
    </source>
</reference>
<feature type="region of interest" description="Disordered" evidence="1">
    <location>
        <begin position="302"/>
        <end position="357"/>
    </location>
</feature>
<dbReference type="Proteomes" id="UP000001357">
    <property type="component" value="Unassembled WGS sequence"/>
</dbReference>
<dbReference type="GeneID" id="5892782"/>
<organism evidence="3 4">
    <name type="scientific">Monosiga brevicollis</name>
    <name type="common">Choanoflagellate</name>
    <dbReference type="NCBI Taxonomy" id="81824"/>
    <lineage>
        <taxon>Eukaryota</taxon>
        <taxon>Choanoflagellata</taxon>
        <taxon>Craspedida</taxon>
        <taxon>Salpingoecidae</taxon>
        <taxon>Monosiga</taxon>
    </lineage>
</organism>
<dbReference type="KEGG" id="mbr:MONBRDRAFT_9888"/>
<evidence type="ECO:0000256" key="2">
    <source>
        <dbReference type="SAM" id="SignalP"/>
    </source>
</evidence>
<evidence type="ECO:0000313" key="3">
    <source>
        <dbReference type="EMBL" id="EDQ87720.1"/>
    </source>
</evidence>
<feature type="signal peptide" evidence="2">
    <location>
        <begin position="1"/>
        <end position="20"/>
    </location>
</feature>
<evidence type="ECO:0000256" key="1">
    <source>
        <dbReference type="SAM" id="MobiDB-lite"/>
    </source>
</evidence>
<evidence type="ECO:0000313" key="4">
    <source>
        <dbReference type="Proteomes" id="UP000001357"/>
    </source>
</evidence>
<keyword evidence="4" id="KW-1185">Reference proteome</keyword>
<feature type="compositionally biased region" description="Acidic residues" evidence="1">
    <location>
        <begin position="326"/>
        <end position="355"/>
    </location>
</feature>
<name>A9V4J0_MONBE</name>
<dbReference type="EMBL" id="CH991558">
    <property type="protein sequence ID" value="EDQ87720.1"/>
    <property type="molecule type" value="Genomic_DNA"/>
</dbReference>
<gene>
    <name evidence="3" type="ORF">MONBRDRAFT_9888</name>
</gene>